<dbReference type="KEGG" id="pter:C2L65_44650"/>
<dbReference type="GO" id="GO:0019239">
    <property type="term" value="F:deaminase activity"/>
    <property type="evidence" value="ECO:0007669"/>
    <property type="project" value="TreeGrafter"/>
</dbReference>
<dbReference type="SUPFAM" id="SSF55298">
    <property type="entry name" value="YjgF-like"/>
    <property type="match status" value="1"/>
</dbReference>
<dbReference type="Gene3D" id="3.30.1330.40">
    <property type="entry name" value="RutC-like"/>
    <property type="match status" value="1"/>
</dbReference>
<sequence>MAMNPDRPHRESFDLEGISHTVPIPFGTRVGDMLFSSGIMGVDPSTGRLAEGLSAQVQFAFANMESLLRKAGGDPGDVGHVRVLVSEEAHRGAVNEAWLRAFPDAHDRPARHTVVSVLRGGMLVQLEIVAVLRKPT</sequence>
<dbReference type="InterPro" id="IPR006175">
    <property type="entry name" value="YjgF/YER057c/UK114"/>
</dbReference>
<evidence type="ECO:0000313" key="2">
    <source>
        <dbReference type="Proteomes" id="UP000243502"/>
    </source>
</evidence>
<name>A0A2I8F6J5_9BURK</name>
<protein>
    <submittedName>
        <fullName evidence="1">RidA family protein</fullName>
    </submittedName>
</protein>
<dbReference type="OrthoDB" id="9815126at2"/>
<dbReference type="EMBL" id="CP026114">
    <property type="protein sequence ID" value="AUT66684.1"/>
    <property type="molecule type" value="Genomic_DNA"/>
</dbReference>
<dbReference type="AlphaFoldDB" id="A0A2I8F6J5"/>
<dbReference type="Pfam" id="PF01042">
    <property type="entry name" value="Ribonuc_L-PSP"/>
    <property type="match status" value="1"/>
</dbReference>
<reference evidence="1 2" key="1">
    <citation type="submission" date="2018-01" db="EMBL/GenBank/DDBJ databases">
        <title>Species boundaries and ecological features among Paraburkholderia terrae DSMZ17804T, P. hospita DSMZ17164T and P. caribensis DSMZ13236T.</title>
        <authorList>
            <person name="Pratama A.A."/>
        </authorList>
    </citation>
    <scope>NUCLEOTIDE SEQUENCE [LARGE SCALE GENOMIC DNA]</scope>
    <source>
        <strain evidence="1 2">DSM 17804</strain>
    </source>
</reference>
<organism evidence="1 2">
    <name type="scientific">Paraburkholderia terrae</name>
    <dbReference type="NCBI Taxonomy" id="311230"/>
    <lineage>
        <taxon>Bacteria</taxon>
        <taxon>Pseudomonadati</taxon>
        <taxon>Pseudomonadota</taxon>
        <taxon>Betaproteobacteria</taxon>
        <taxon>Burkholderiales</taxon>
        <taxon>Burkholderiaceae</taxon>
        <taxon>Paraburkholderia</taxon>
    </lineage>
</organism>
<dbReference type="Proteomes" id="UP000243502">
    <property type="component" value="Chromosome 4"/>
</dbReference>
<proteinExistence type="predicted"/>
<dbReference type="GO" id="GO:0005829">
    <property type="term" value="C:cytosol"/>
    <property type="evidence" value="ECO:0007669"/>
    <property type="project" value="TreeGrafter"/>
</dbReference>
<dbReference type="RefSeq" id="WP_081921353.1">
    <property type="nucleotide sequence ID" value="NZ_CP026114.1"/>
</dbReference>
<dbReference type="InterPro" id="IPR035959">
    <property type="entry name" value="RutC-like_sf"/>
</dbReference>
<accession>A0A2I8F6J5</accession>
<dbReference type="PANTHER" id="PTHR11803">
    <property type="entry name" value="2-IMINOBUTANOATE/2-IMINOPROPANOATE DEAMINASE RIDA"/>
    <property type="match status" value="1"/>
</dbReference>
<dbReference type="PANTHER" id="PTHR11803:SF39">
    <property type="entry name" value="2-IMINOBUTANOATE_2-IMINOPROPANOATE DEAMINASE"/>
    <property type="match status" value="1"/>
</dbReference>
<gene>
    <name evidence="1" type="ORF">C2L65_44650</name>
</gene>
<evidence type="ECO:0000313" key="1">
    <source>
        <dbReference type="EMBL" id="AUT66684.1"/>
    </source>
</evidence>